<dbReference type="KEGG" id="kps:KPNJ2_04116"/>
<evidence type="ECO:0000313" key="1">
    <source>
        <dbReference type="EMBL" id="AHM80896.1"/>
    </source>
</evidence>
<dbReference type="EMBL" id="CP006918">
    <property type="protein sequence ID" value="AHM80896.1"/>
    <property type="molecule type" value="Genomic_DNA"/>
</dbReference>
<name>W8VHS5_KLEPN</name>
<organism evidence="1 2">
    <name type="scientific">Klebsiella pneumoniae 30684/NJST258_2</name>
    <dbReference type="NCBI Taxonomy" id="1420013"/>
    <lineage>
        <taxon>Bacteria</taxon>
        <taxon>Pseudomonadati</taxon>
        <taxon>Pseudomonadota</taxon>
        <taxon>Gammaproteobacteria</taxon>
        <taxon>Enterobacterales</taxon>
        <taxon>Enterobacteriaceae</taxon>
        <taxon>Klebsiella/Raoultella group</taxon>
        <taxon>Klebsiella</taxon>
        <taxon>Klebsiella pneumoniae complex</taxon>
    </lineage>
</organism>
<accession>W8VHS5</accession>
<reference evidence="1 2" key="1">
    <citation type="journal article" date="2014" name="Proc. Natl. Acad. Sci. U.S.A.">
        <title>Molecular dissection of the evolution of carbapenem-resistant multilocus sequence type 258 Klebsiella pneumoniae.</title>
        <authorList>
            <person name="Deleo F.R."/>
            <person name="Chen L."/>
            <person name="Porcella S.F."/>
            <person name="Martens C.A."/>
            <person name="Kobayashi S.D."/>
            <person name="Porter A.R."/>
            <person name="Chavda K.D."/>
            <person name="Jacobs M.R."/>
            <person name="Mathema B."/>
            <person name="Olsen R.J."/>
            <person name="Bonomo R.A."/>
            <person name="Musser J.M."/>
            <person name="Kreiswirth B.N."/>
        </authorList>
    </citation>
    <scope>NUCLEOTIDE SEQUENCE [LARGE SCALE GENOMIC DNA]</scope>
    <source>
        <strain evidence="1">30684/NJST258_2</strain>
    </source>
</reference>
<evidence type="ECO:0000313" key="2">
    <source>
        <dbReference type="Proteomes" id="UP000019586"/>
    </source>
</evidence>
<protein>
    <submittedName>
        <fullName evidence="1">Uncharacterized protein</fullName>
    </submittedName>
</protein>
<dbReference type="HOGENOM" id="CLU_3404050_0_0_6"/>
<dbReference type="AlphaFoldDB" id="W8VHS5"/>
<proteinExistence type="predicted"/>
<gene>
    <name evidence="1" type="ORF">KPNJ2_04116</name>
</gene>
<sequence length="30" mass="3600">MLATSQFLNRFSNFYFHRVTDMFTISTKPV</sequence>
<dbReference type="Proteomes" id="UP000019586">
    <property type="component" value="Chromosome"/>
</dbReference>